<dbReference type="Pfam" id="PF24664">
    <property type="entry name" value="Monjiviricetes_fusion"/>
    <property type="match status" value="1"/>
</dbReference>
<evidence type="ECO:0000313" key="2">
    <source>
        <dbReference type="Proteomes" id="UP001152799"/>
    </source>
</evidence>
<proteinExistence type="predicted"/>
<name>A0A9N9QN75_9CUCU</name>
<reference evidence="1" key="1">
    <citation type="submission" date="2022-01" db="EMBL/GenBank/DDBJ databases">
        <authorList>
            <person name="King R."/>
        </authorList>
    </citation>
    <scope>NUCLEOTIDE SEQUENCE</scope>
</reference>
<gene>
    <name evidence="1" type="ORF">CEUTPL_LOCUS6712</name>
</gene>
<protein>
    <submittedName>
        <fullName evidence="1">Uncharacterized protein</fullName>
    </submittedName>
</protein>
<dbReference type="Proteomes" id="UP001152799">
    <property type="component" value="Chromosome 3"/>
</dbReference>
<dbReference type="AlphaFoldDB" id="A0A9N9QN75"/>
<evidence type="ECO:0000313" key="1">
    <source>
        <dbReference type="EMBL" id="CAG9766122.1"/>
    </source>
</evidence>
<dbReference type="OrthoDB" id="6776867at2759"/>
<organism evidence="1 2">
    <name type="scientific">Ceutorhynchus assimilis</name>
    <name type="common">cabbage seed weevil</name>
    <dbReference type="NCBI Taxonomy" id="467358"/>
    <lineage>
        <taxon>Eukaryota</taxon>
        <taxon>Metazoa</taxon>
        <taxon>Ecdysozoa</taxon>
        <taxon>Arthropoda</taxon>
        <taxon>Hexapoda</taxon>
        <taxon>Insecta</taxon>
        <taxon>Pterygota</taxon>
        <taxon>Neoptera</taxon>
        <taxon>Endopterygota</taxon>
        <taxon>Coleoptera</taxon>
        <taxon>Polyphaga</taxon>
        <taxon>Cucujiformia</taxon>
        <taxon>Curculionidae</taxon>
        <taxon>Ceutorhynchinae</taxon>
        <taxon>Ceutorhynchus</taxon>
    </lineage>
</organism>
<accession>A0A9N9QN75</accession>
<keyword evidence="2" id="KW-1185">Reference proteome</keyword>
<dbReference type="EMBL" id="OU892279">
    <property type="protein sequence ID" value="CAG9766122.1"/>
    <property type="molecule type" value="Genomic_DNA"/>
</dbReference>
<sequence>MITPTELTKVSLMAVKPCQDPRNFSESNFRRIQLVQKSQYVPIHILTCQVTVQQLIDHCGMHSHRSTVAEGLGKYIQHIELQQCLKAHRFRQLDLKGMGAGVISKVFLNGTTEVSATLFFADANCRCEDVRFAVGSNMLMWWLLQQYPLNSKIMLRSPMSNEI</sequence>